<accession>N9RAJ8</accession>
<name>N9RAJ8_9GAMM</name>
<reference evidence="2 3" key="1">
    <citation type="submission" date="2013-02" db="EMBL/GenBank/DDBJ databases">
        <title>The Genome Sequence of Acinetobacter sp. NIPH 1859.</title>
        <authorList>
            <consortium name="The Broad Institute Genome Sequencing Platform"/>
            <consortium name="The Broad Institute Genome Sequencing Center for Infectious Disease"/>
            <person name="Cerqueira G."/>
            <person name="Feldgarden M."/>
            <person name="Courvalin P."/>
            <person name="Perichon B."/>
            <person name="Grillot-Courvalin C."/>
            <person name="Clermont D."/>
            <person name="Rocha E."/>
            <person name="Yoon E.-J."/>
            <person name="Nemec A."/>
            <person name="Walker B."/>
            <person name="Young S.K."/>
            <person name="Zeng Q."/>
            <person name="Gargeya S."/>
            <person name="Fitzgerald M."/>
            <person name="Haas B."/>
            <person name="Abouelleil A."/>
            <person name="Alvarado L."/>
            <person name="Arachchi H.M."/>
            <person name="Berlin A.M."/>
            <person name="Chapman S.B."/>
            <person name="Dewar J."/>
            <person name="Goldberg J."/>
            <person name="Griggs A."/>
            <person name="Gujja S."/>
            <person name="Hansen M."/>
            <person name="Howarth C."/>
            <person name="Imamovic A."/>
            <person name="Larimer J."/>
            <person name="McCowan C."/>
            <person name="Murphy C."/>
            <person name="Neiman D."/>
            <person name="Pearson M."/>
            <person name="Priest M."/>
            <person name="Roberts A."/>
            <person name="Saif S."/>
            <person name="Shea T."/>
            <person name="Sisk P."/>
            <person name="Sykes S."/>
            <person name="Wortman J."/>
            <person name="Nusbaum C."/>
            <person name="Birren B."/>
        </authorList>
    </citation>
    <scope>NUCLEOTIDE SEQUENCE [LARGE SCALE GENOMIC DNA]</scope>
    <source>
        <strain evidence="2 3">NIPH 1859</strain>
    </source>
</reference>
<dbReference type="PATRIC" id="fig|1217695.3.peg.747"/>
<protein>
    <recommendedName>
        <fullName evidence="4">DUF4882 domain-containing protein</fullName>
    </recommendedName>
</protein>
<keyword evidence="1" id="KW-0732">Signal</keyword>
<dbReference type="HOGENOM" id="CLU_076283_1_0_6"/>
<dbReference type="Proteomes" id="UP000013009">
    <property type="component" value="Unassembled WGS sequence"/>
</dbReference>
<dbReference type="PROSITE" id="PS51257">
    <property type="entry name" value="PROKAR_LIPOPROTEIN"/>
    <property type="match status" value="1"/>
</dbReference>
<dbReference type="InterPro" id="IPR032620">
    <property type="entry name" value="DUF4882"/>
</dbReference>
<dbReference type="RefSeq" id="WP_005270543.1">
    <property type="nucleotide sequence ID" value="NZ_KB850194.1"/>
</dbReference>
<dbReference type="Pfam" id="PF16223">
    <property type="entry name" value="DUF4882"/>
    <property type="match status" value="1"/>
</dbReference>
<gene>
    <name evidence="2" type="ORF">F889_00773</name>
</gene>
<dbReference type="AlphaFoldDB" id="N9RAJ8"/>
<dbReference type="EMBL" id="APRZ01000010">
    <property type="protein sequence ID" value="ENX35630.1"/>
    <property type="molecule type" value="Genomic_DNA"/>
</dbReference>
<evidence type="ECO:0000256" key="1">
    <source>
        <dbReference type="SAM" id="SignalP"/>
    </source>
</evidence>
<comment type="caution">
    <text evidence="2">The sequence shown here is derived from an EMBL/GenBank/DDBJ whole genome shotgun (WGS) entry which is preliminary data.</text>
</comment>
<keyword evidence="3" id="KW-1185">Reference proteome</keyword>
<organism evidence="2 3">
    <name type="scientific">Acinetobacter colistiniresistens</name>
    <dbReference type="NCBI Taxonomy" id="280145"/>
    <lineage>
        <taxon>Bacteria</taxon>
        <taxon>Pseudomonadati</taxon>
        <taxon>Pseudomonadota</taxon>
        <taxon>Gammaproteobacteria</taxon>
        <taxon>Moraxellales</taxon>
        <taxon>Moraxellaceae</taxon>
        <taxon>Acinetobacter</taxon>
    </lineage>
</organism>
<feature type="chain" id="PRO_5004150979" description="DUF4882 domain-containing protein" evidence="1">
    <location>
        <begin position="21"/>
        <end position="263"/>
    </location>
</feature>
<proteinExistence type="predicted"/>
<evidence type="ECO:0000313" key="3">
    <source>
        <dbReference type="Proteomes" id="UP000013009"/>
    </source>
</evidence>
<feature type="signal peptide" evidence="1">
    <location>
        <begin position="1"/>
        <end position="20"/>
    </location>
</feature>
<evidence type="ECO:0000313" key="2">
    <source>
        <dbReference type="EMBL" id="ENX35630.1"/>
    </source>
</evidence>
<sequence>MKKLSTVILGSLLSIGSASGACRYDLDATAAQISAMPTTIPNLKFPTVTGQRSAFQVTSNELDTYNVKMFFAASANTAQQMAINNQILVGDKNIATSGQSAFEFLINNFSDTLVTSNTFIAIGYNIIFTDTANALKLANIYVINDSVSGSYIKVNLSDMNGGNDTTNIYPISISSIPGLRIGMFINQNTKQIGLNINGIDKGYIASFNGIPSKLSFLTSGYTMYVKNNDPNIGQTISGELVTDKNKMGLTYAPSTTDICGTTL</sequence>
<evidence type="ECO:0008006" key="4">
    <source>
        <dbReference type="Google" id="ProtNLM"/>
    </source>
</evidence>
<dbReference type="OrthoDB" id="6706525at2"/>